<dbReference type="AlphaFoldDB" id="X0Q522"/>
<protein>
    <submittedName>
        <fullName evidence="2">Uncharacterized protein</fullName>
    </submittedName>
</protein>
<dbReference type="Proteomes" id="UP000019491">
    <property type="component" value="Unassembled WGS sequence"/>
</dbReference>
<organism evidence="2 3">
    <name type="scientific">Rhodococcus wratislaviensis NBRC 100605</name>
    <dbReference type="NCBI Taxonomy" id="1219028"/>
    <lineage>
        <taxon>Bacteria</taxon>
        <taxon>Bacillati</taxon>
        <taxon>Actinomycetota</taxon>
        <taxon>Actinomycetes</taxon>
        <taxon>Mycobacteriales</taxon>
        <taxon>Nocardiaceae</taxon>
        <taxon>Rhodococcus</taxon>
    </lineage>
</organism>
<dbReference type="EMBL" id="BAWF01000104">
    <property type="protein sequence ID" value="GAF51494.1"/>
    <property type="molecule type" value="Genomic_DNA"/>
</dbReference>
<evidence type="ECO:0000313" key="2">
    <source>
        <dbReference type="EMBL" id="GAF51494.1"/>
    </source>
</evidence>
<proteinExistence type="predicted"/>
<feature type="region of interest" description="Disordered" evidence="1">
    <location>
        <begin position="40"/>
        <end position="81"/>
    </location>
</feature>
<sequence>MTDSRRNPVRSQTPFASHWRALPLNLHNRIHALALRLRPELASDKGAQRQDRSRCAAGAPSLTPGPSFDAARTETETGNAA</sequence>
<gene>
    <name evidence="2" type="ORF">RW1_104_00060</name>
</gene>
<accession>X0Q522</accession>
<name>X0Q522_RHOWR</name>
<reference evidence="2 3" key="1">
    <citation type="submission" date="2014-02" db="EMBL/GenBank/DDBJ databases">
        <title>Whole genome shotgun sequence of Rhodococcus wratislaviensis NBRC 100605.</title>
        <authorList>
            <person name="Hosoyama A."/>
            <person name="Tsuchikane K."/>
            <person name="Yoshida I."/>
            <person name="Ohji S."/>
            <person name="Ichikawa N."/>
            <person name="Yamazoe A."/>
            <person name="Fujita N."/>
        </authorList>
    </citation>
    <scope>NUCLEOTIDE SEQUENCE [LARGE SCALE GENOMIC DNA]</scope>
    <source>
        <strain evidence="2 3">NBRC 100605</strain>
    </source>
</reference>
<evidence type="ECO:0000256" key="1">
    <source>
        <dbReference type="SAM" id="MobiDB-lite"/>
    </source>
</evidence>
<keyword evidence="3" id="KW-1185">Reference proteome</keyword>
<comment type="caution">
    <text evidence="2">The sequence shown here is derived from an EMBL/GenBank/DDBJ whole genome shotgun (WGS) entry which is preliminary data.</text>
</comment>
<feature type="compositionally biased region" description="Basic and acidic residues" evidence="1">
    <location>
        <begin position="40"/>
        <end position="54"/>
    </location>
</feature>
<evidence type="ECO:0000313" key="3">
    <source>
        <dbReference type="Proteomes" id="UP000019491"/>
    </source>
</evidence>